<feature type="coiled-coil region" evidence="1">
    <location>
        <begin position="35"/>
        <end position="65"/>
    </location>
</feature>
<keyword evidence="3" id="KW-1185">Reference proteome</keyword>
<evidence type="ECO:0000313" key="2">
    <source>
        <dbReference type="EMBL" id="CAG8828007.1"/>
    </source>
</evidence>
<proteinExistence type="predicted"/>
<protein>
    <submittedName>
        <fullName evidence="2">4160_t:CDS:1</fullName>
    </submittedName>
</protein>
<dbReference type="EMBL" id="CAJVQB010040060">
    <property type="protein sequence ID" value="CAG8828007.1"/>
    <property type="molecule type" value="Genomic_DNA"/>
</dbReference>
<keyword evidence="1" id="KW-0175">Coiled coil</keyword>
<organism evidence="2 3">
    <name type="scientific">Gigaspora margarita</name>
    <dbReference type="NCBI Taxonomy" id="4874"/>
    <lineage>
        <taxon>Eukaryota</taxon>
        <taxon>Fungi</taxon>
        <taxon>Fungi incertae sedis</taxon>
        <taxon>Mucoromycota</taxon>
        <taxon>Glomeromycotina</taxon>
        <taxon>Glomeromycetes</taxon>
        <taxon>Diversisporales</taxon>
        <taxon>Gigasporaceae</taxon>
        <taxon>Gigaspora</taxon>
    </lineage>
</organism>
<accession>A0ABN7WD71</accession>
<comment type="caution">
    <text evidence="2">The sequence shown here is derived from an EMBL/GenBank/DDBJ whole genome shotgun (WGS) entry which is preliminary data.</text>
</comment>
<evidence type="ECO:0000313" key="3">
    <source>
        <dbReference type="Proteomes" id="UP000789901"/>
    </source>
</evidence>
<sequence length="228" mass="26809">SSLSLSSISTLFQTNQGEDSYNYIIYKLARSLEVQEELIELLKFKKELIESLEVQEEDKENKENIEFDILKNLINGLKLYQIKNKHNMSEAAFNEIFKVLEIPEISLYKFKKYLENLVPLKLILVDCCINLCIVFIGDFVNKNICTICKEPCYKFDKYKDKARAKTLHYQHNYMSLYDYAFGNKIGNKFDSFRYKSLVSSEFFLDYQNVGLIVSTNGYQIFCQKQDDN</sequence>
<gene>
    <name evidence="2" type="ORF">GMARGA_LOCUS29573</name>
</gene>
<evidence type="ECO:0000256" key="1">
    <source>
        <dbReference type="SAM" id="Coils"/>
    </source>
</evidence>
<dbReference type="Proteomes" id="UP000789901">
    <property type="component" value="Unassembled WGS sequence"/>
</dbReference>
<reference evidence="2 3" key="1">
    <citation type="submission" date="2021-06" db="EMBL/GenBank/DDBJ databases">
        <authorList>
            <person name="Kallberg Y."/>
            <person name="Tangrot J."/>
            <person name="Rosling A."/>
        </authorList>
    </citation>
    <scope>NUCLEOTIDE SEQUENCE [LARGE SCALE GENOMIC DNA]</scope>
    <source>
        <strain evidence="2 3">120-4 pot B 10/14</strain>
    </source>
</reference>
<name>A0ABN7WD71_GIGMA</name>
<feature type="non-terminal residue" evidence="2">
    <location>
        <position position="1"/>
    </location>
</feature>